<proteinExistence type="inferred from homology"/>
<evidence type="ECO:0000259" key="4">
    <source>
        <dbReference type="SMART" id="SM00382"/>
    </source>
</evidence>
<dbReference type="Pfam" id="PF14490">
    <property type="entry name" value="HHH_RecD2"/>
    <property type="match status" value="1"/>
</dbReference>
<feature type="binding site" evidence="3">
    <location>
        <begin position="346"/>
        <end position="350"/>
    </location>
    <ligand>
        <name>ATP</name>
        <dbReference type="ChEBI" id="CHEBI:30616"/>
    </ligand>
</feature>
<dbReference type="STRING" id="1121256.SAMN02746089_00521"/>
<dbReference type="InterPro" id="IPR027417">
    <property type="entry name" value="P-loop_NTPase"/>
</dbReference>
<dbReference type="InterPro" id="IPR010994">
    <property type="entry name" value="RuvA_2-like"/>
</dbReference>
<dbReference type="InterPro" id="IPR055446">
    <property type="entry name" value="RecD2_N_OB"/>
</dbReference>
<dbReference type="SMART" id="SM00382">
    <property type="entry name" value="AAA"/>
    <property type="match status" value="1"/>
</dbReference>
<dbReference type="Gene3D" id="1.10.150.20">
    <property type="entry name" value="5' to 3' exonuclease, C-terminal subdomain"/>
    <property type="match status" value="1"/>
</dbReference>
<dbReference type="InterPro" id="IPR041451">
    <property type="entry name" value="RecD2_SH13"/>
</dbReference>
<dbReference type="SUPFAM" id="SSF47781">
    <property type="entry name" value="RuvA domain 2-like"/>
    <property type="match status" value="1"/>
</dbReference>
<dbReference type="Gene3D" id="3.40.50.300">
    <property type="entry name" value="P-loop containing nucleotide triphosphate hydrolases"/>
    <property type="match status" value="2"/>
</dbReference>
<gene>
    <name evidence="3" type="primary">recD2</name>
    <name evidence="5" type="ORF">SAMN02746089_00521</name>
</gene>
<evidence type="ECO:0000256" key="2">
    <source>
        <dbReference type="ARBA" id="ARBA00022840"/>
    </source>
</evidence>
<name>A0A1M4UWC9_9THEO</name>
<dbReference type="SUPFAM" id="SSF52540">
    <property type="entry name" value="P-loop containing nucleoside triphosphate hydrolases"/>
    <property type="match status" value="1"/>
</dbReference>
<evidence type="ECO:0000256" key="3">
    <source>
        <dbReference type="HAMAP-Rule" id="MF_01488"/>
    </source>
</evidence>
<dbReference type="InterPro" id="IPR050534">
    <property type="entry name" value="Coronavir_polyprotein_1ab"/>
</dbReference>
<keyword evidence="3" id="KW-0413">Isomerase</keyword>
<dbReference type="Pfam" id="PF23139">
    <property type="entry name" value="OB_YrrC"/>
    <property type="match status" value="1"/>
</dbReference>
<evidence type="ECO:0000256" key="1">
    <source>
        <dbReference type="ARBA" id="ARBA00022741"/>
    </source>
</evidence>
<keyword evidence="6" id="KW-1185">Reference proteome</keyword>
<keyword evidence="2 3" id="KW-0067">ATP-binding</keyword>
<keyword evidence="3" id="KW-0378">Hydrolase</keyword>
<dbReference type="InterPro" id="IPR003593">
    <property type="entry name" value="AAA+_ATPase"/>
</dbReference>
<feature type="domain" description="AAA+ ATPase" evidence="4">
    <location>
        <begin position="335"/>
        <end position="485"/>
    </location>
</feature>
<dbReference type="PANTHER" id="PTHR43788">
    <property type="entry name" value="DNA2/NAM7 HELICASE FAMILY MEMBER"/>
    <property type="match status" value="1"/>
</dbReference>
<comment type="catalytic activity">
    <reaction evidence="3">
        <text>ATP + H2O = ADP + phosphate + H(+)</text>
        <dbReference type="Rhea" id="RHEA:13065"/>
        <dbReference type="ChEBI" id="CHEBI:15377"/>
        <dbReference type="ChEBI" id="CHEBI:15378"/>
        <dbReference type="ChEBI" id="CHEBI:30616"/>
        <dbReference type="ChEBI" id="CHEBI:43474"/>
        <dbReference type="ChEBI" id="CHEBI:456216"/>
        <dbReference type="EC" id="5.6.2.3"/>
    </reaction>
</comment>
<dbReference type="HAMAP" id="MF_01488">
    <property type="entry name" value="RecD2"/>
    <property type="match status" value="1"/>
</dbReference>
<protein>
    <recommendedName>
        <fullName evidence="3">ATP-dependent RecD2 DNA helicase</fullName>
        <ecNumber evidence="3">5.6.2.3</ecNumber>
    </recommendedName>
    <alternativeName>
        <fullName evidence="3">DNA 5'-3' helicase subunit RecD2</fullName>
    </alternativeName>
</protein>
<dbReference type="NCBIfam" id="TIGR01448">
    <property type="entry name" value="recD_rel"/>
    <property type="match status" value="1"/>
</dbReference>
<dbReference type="GO" id="GO:0005524">
    <property type="term" value="F:ATP binding"/>
    <property type="evidence" value="ECO:0007669"/>
    <property type="project" value="UniProtKB-UniRule"/>
</dbReference>
<dbReference type="PANTHER" id="PTHR43788:SF6">
    <property type="entry name" value="DNA HELICASE B"/>
    <property type="match status" value="1"/>
</dbReference>
<dbReference type="CDD" id="cd18809">
    <property type="entry name" value="SF1_C_RecD"/>
    <property type="match status" value="1"/>
</dbReference>
<evidence type="ECO:0000313" key="6">
    <source>
        <dbReference type="Proteomes" id="UP000184088"/>
    </source>
</evidence>
<dbReference type="EMBL" id="FQVH01000003">
    <property type="protein sequence ID" value="SHE61004.1"/>
    <property type="molecule type" value="Genomic_DNA"/>
</dbReference>
<keyword evidence="1 3" id="KW-0547">Nucleotide-binding</keyword>
<dbReference type="CDD" id="cd17933">
    <property type="entry name" value="DEXSc_RecD-like"/>
    <property type="match status" value="1"/>
</dbReference>
<evidence type="ECO:0000313" key="5">
    <source>
        <dbReference type="EMBL" id="SHE61004.1"/>
    </source>
</evidence>
<dbReference type="GO" id="GO:0017116">
    <property type="term" value="F:single-stranded DNA helicase activity"/>
    <property type="evidence" value="ECO:0007669"/>
    <property type="project" value="TreeGrafter"/>
</dbReference>
<keyword evidence="3" id="KW-0238">DNA-binding</keyword>
<dbReference type="Pfam" id="PF14520">
    <property type="entry name" value="HHH_5"/>
    <property type="match status" value="1"/>
</dbReference>
<dbReference type="Proteomes" id="UP000184088">
    <property type="component" value="Unassembled WGS sequence"/>
</dbReference>
<dbReference type="Gene3D" id="1.10.10.2220">
    <property type="match status" value="1"/>
</dbReference>
<dbReference type="Pfam" id="PF13538">
    <property type="entry name" value="UvrD_C_2"/>
    <property type="match status" value="1"/>
</dbReference>
<dbReference type="InterPro" id="IPR006345">
    <property type="entry name" value="RecD2"/>
</dbReference>
<dbReference type="GO" id="GO:0016887">
    <property type="term" value="F:ATP hydrolysis activity"/>
    <property type="evidence" value="ECO:0007669"/>
    <property type="project" value="RHEA"/>
</dbReference>
<organism evidence="5 6">
    <name type="scientific">Caldanaerobius fijiensis DSM 17918</name>
    <dbReference type="NCBI Taxonomy" id="1121256"/>
    <lineage>
        <taxon>Bacteria</taxon>
        <taxon>Bacillati</taxon>
        <taxon>Bacillota</taxon>
        <taxon>Clostridia</taxon>
        <taxon>Thermoanaerobacterales</taxon>
        <taxon>Thermoanaerobacteraceae</taxon>
        <taxon>Caldanaerobius</taxon>
    </lineage>
</organism>
<dbReference type="Gene3D" id="2.30.30.940">
    <property type="match status" value="1"/>
</dbReference>
<reference evidence="5 6" key="1">
    <citation type="submission" date="2016-11" db="EMBL/GenBank/DDBJ databases">
        <authorList>
            <person name="Jaros S."/>
            <person name="Januszkiewicz K."/>
            <person name="Wedrychowicz H."/>
        </authorList>
    </citation>
    <scope>NUCLEOTIDE SEQUENCE [LARGE SCALE GENOMIC DNA]</scope>
    <source>
        <strain evidence="5 6">DSM 17918</strain>
    </source>
</reference>
<dbReference type="Pfam" id="PF18335">
    <property type="entry name" value="SH3_13"/>
    <property type="match status" value="1"/>
</dbReference>
<dbReference type="Pfam" id="PF13245">
    <property type="entry name" value="AAA_19"/>
    <property type="match status" value="1"/>
</dbReference>
<comment type="similarity">
    <text evidence="3">Belongs to the RecD family. RecD2 subfamily.</text>
</comment>
<dbReference type="GO" id="GO:0003677">
    <property type="term" value="F:DNA binding"/>
    <property type="evidence" value="ECO:0007669"/>
    <property type="project" value="UniProtKB-UniRule"/>
</dbReference>
<dbReference type="InterPro" id="IPR029493">
    <property type="entry name" value="RecD2-like_HHH"/>
</dbReference>
<dbReference type="EC" id="5.6.2.3" evidence="3"/>
<dbReference type="GO" id="GO:0043139">
    <property type="term" value="F:5'-3' DNA helicase activity"/>
    <property type="evidence" value="ECO:0007669"/>
    <property type="project" value="UniProtKB-UniRule"/>
</dbReference>
<dbReference type="InterPro" id="IPR027785">
    <property type="entry name" value="UvrD-like_helicase_C"/>
</dbReference>
<dbReference type="AlphaFoldDB" id="A0A1M4UWC9"/>
<dbReference type="GO" id="GO:0009338">
    <property type="term" value="C:exodeoxyribonuclease V complex"/>
    <property type="evidence" value="ECO:0007669"/>
    <property type="project" value="TreeGrafter"/>
</dbReference>
<comment type="function">
    <text evidence="3">DNA-dependent ATPase and ATP-dependent 5'-3' DNA helicase. Has no activity on blunt DNA or DNA with 3'-overhangs, requires at least 10 bases of 5'-ssDNA for helicase activity.</text>
</comment>
<accession>A0A1M4UWC9</accession>
<sequence>MIKMVELNGLVNEVIFHNKSNGYTVLELSCEDGEVVCVGTMPMISEGSEITVEGEWTVHPDYGQQLRVYRYKTAVSKTRSGLIRYLSSGLIPGIGKSLAEKIVEKFKEDTIDIITEHPEKLLEIKGIGESRIKDISRALTEQREIMRLYEFLYQYDISPNFAVKIYKTYGQDSLNIIKQNPYRLCIDIPGLGFTRVDRIGLSLGIAQDDVNRVASCARYVLMQSCVNGHTYLPEDVLRELVNQYIPVTEERLGEALTDLFRQGQVTFDTIDGKAVIYYAPFYQAEVNVSKKLFEMAVTEVEELPVDFGKTLDKVASETGIHLSNQQKEAVIQSFKNGVLIITGGPGTGKTTIINYIIRIYEGFNKKVALAAPTGRAAKRMTEATGKEAKTIHRLLEYGKKDDDEDDIISGGFFHKNESDQLDFDVIIIDEMSMVDILLMNNLLKAVKPGTRLILVGDADQLPSVGAGDVLRDMINCGIIPVIRLEEIFRQAQQSLIVVNAHRINRGYMPIFNDRDNDFFFIKRSTQQEVLDEIIDLVKNRLPRAYGFDPLKDIQVLCPMKKGVVSVFNLNAQLQKALNPNSRYRKDMDFAVGDKVMQIRNNYDIEWEKPNGEKGTGVYNGDIGYVEQIDLDGQYLTVIFDDERRVHFDFYMLEDLMLAYAITIHKSQGSEFPAVIIPVTWGPKVLLTRNLLYTAVTRAKKLVVLVGQERYIKEMVDNDMIASRYSGLCHRLKKGILVVERR</sequence>
<dbReference type="GO" id="GO:0006310">
    <property type="term" value="P:DNA recombination"/>
    <property type="evidence" value="ECO:0007669"/>
    <property type="project" value="InterPro"/>
</dbReference>
<keyword evidence="3" id="KW-0347">Helicase</keyword>